<dbReference type="Pfam" id="PF13483">
    <property type="entry name" value="Lactamase_B_3"/>
    <property type="match status" value="1"/>
</dbReference>
<dbReference type="InterPro" id="IPR022877">
    <property type="entry name" value="UPF0173"/>
</dbReference>
<dbReference type="PANTHER" id="PTHR43546">
    <property type="entry name" value="UPF0173 METAL-DEPENDENT HYDROLASE MJ1163-RELATED"/>
    <property type="match status" value="1"/>
</dbReference>
<dbReference type="SMART" id="SM00849">
    <property type="entry name" value="Lactamase_B"/>
    <property type="match status" value="1"/>
</dbReference>
<evidence type="ECO:0000256" key="2">
    <source>
        <dbReference type="HAMAP-Rule" id="MF_00457"/>
    </source>
</evidence>
<dbReference type="NCBIfam" id="NF001911">
    <property type="entry name" value="PRK00685.1"/>
    <property type="match status" value="1"/>
</dbReference>
<dbReference type="Proteomes" id="UP000658278">
    <property type="component" value="Unassembled WGS sequence"/>
</dbReference>
<dbReference type="EMBL" id="JAENII010000001">
    <property type="protein sequence ID" value="MBK1825779.1"/>
    <property type="molecule type" value="Genomic_DNA"/>
</dbReference>
<dbReference type="RefSeq" id="WP_200275778.1">
    <property type="nucleotide sequence ID" value="NZ_JAENII010000001.1"/>
</dbReference>
<comment type="caution">
    <text evidence="4">The sequence shown here is derived from an EMBL/GenBank/DDBJ whole genome shotgun (WGS) entry which is preliminary data.</text>
</comment>
<sequence>MAKLTFYGHACFAVELTDGTRLLFDPFISPNPKASAIDVDAIEADYVLITHGHEDHVADAEAILKRTGATLISNFEIVTWFGGKGLEKAHPLNHGGGFDFPFGRVKYVNAVHSSVLPDGSYGGNPGGFVIETEDTSFYVSGDTALHTDQRLLGELHDLDFGVLCIGDNFTMGPADAAIAAEWAGVKTVVGVHYDTFPPIEIDAADATAAFQATGVELLLPDIGETITVAG</sequence>
<feature type="domain" description="Metallo-beta-lactamase" evidence="3">
    <location>
        <begin position="8"/>
        <end position="192"/>
    </location>
</feature>
<evidence type="ECO:0000313" key="4">
    <source>
        <dbReference type="EMBL" id="MBK1825779.1"/>
    </source>
</evidence>
<keyword evidence="5" id="KW-1185">Reference proteome</keyword>
<evidence type="ECO:0000259" key="3">
    <source>
        <dbReference type="SMART" id="SM00849"/>
    </source>
</evidence>
<dbReference type="SUPFAM" id="SSF56281">
    <property type="entry name" value="Metallo-hydrolase/oxidoreductase"/>
    <property type="match status" value="1"/>
</dbReference>
<evidence type="ECO:0000313" key="5">
    <source>
        <dbReference type="Proteomes" id="UP000658278"/>
    </source>
</evidence>
<dbReference type="AlphaFoldDB" id="A0A934R5P7"/>
<dbReference type="InterPro" id="IPR001279">
    <property type="entry name" value="Metallo-B-lactamas"/>
</dbReference>
<protein>
    <recommendedName>
        <fullName evidence="2">UPF0173 metal-dependent hydrolase JIN81_02005</fullName>
    </recommendedName>
</protein>
<dbReference type="HAMAP" id="MF_00457">
    <property type="entry name" value="UPF0173"/>
    <property type="match status" value="1"/>
</dbReference>
<evidence type="ECO:0000256" key="1">
    <source>
        <dbReference type="ARBA" id="ARBA00022801"/>
    </source>
</evidence>
<gene>
    <name evidence="4" type="ORF">JIN81_02005</name>
</gene>
<organism evidence="4 5">
    <name type="scientific">Haloferula rosea</name>
    <dbReference type="NCBI Taxonomy" id="490093"/>
    <lineage>
        <taxon>Bacteria</taxon>
        <taxon>Pseudomonadati</taxon>
        <taxon>Verrucomicrobiota</taxon>
        <taxon>Verrucomicrobiia</taxon>
        <taxon>Verrucomicrobiales</taxon>
        <taxon>Verrucomicrobiaceae</taxon>
        <taxon>Haloferula</taxon>
    </lineage>
</organism>
<comment type="similarity">
    <text evidence="2">Belongs to the UPF0173 family.</text>
</comment>
<name>A0A934R5P7_9BACT</name>
<accession>A0A934R5P7</accession>
<dbReference type="InterPro" id="IPR050114">
    <property type="entry name" value="UPF0173_UPF0282_UlaG_hydrolase"/>
</dbReference>
<dbReference type="InterPro" id="IPR036866">
    <property type="entry name" value="RibonucZ/Hydroxyglut_hydro"/>
</dbReference>
<keyword evidence="1 2" id="KW-0378">Hydrolase</keyword>
<proteinExistence type="inferred from homology"/>
<dbReference type="Gene3D" id="3.60.15.10">
    <property type="entry name" value="Ribonuclease Z/Hydroxyacylglutathione hydrolase-like"/>
    <property type="match status" value="1"/>
</dbReference>
<reference evidence="4" key="1">
    <citation type="submission" date="2021-01" db="EMBL/GenBank/DDBJ databases">
        <title>Modified the classification status of verrucomicrobia.</title>
        <authorList>
            <person name="Feng X."/>
        </authorList>
    </citation>
    <scope>NUCLEOTIDE SEQUENCE</scope>
    <source>
        <strain evidence="4">KCTC 22201</strain>
    </source>
</reference>
<dbReference type="PANTHER" id="PTHR43546:SF3">
    <property type="entry name" value="UPF0173 METAL-DEPENDENT HYDROLASE MJ1163"/>
    <property type="match status" value="1"/>
</dbReference>
<dbReference type="GO" id="GO:0016787">
    <property type="term" value="F:hydrolase activity"/>
    <property type="evidence" value="ECO:0007669"/>
    <property type="project" value="UniProtKB-UniRule"/>
</dbReference>